<sequence>AAEWLEESLPPIPIPINFKSTKLISEDGLGWICASVTEKMGSWPACCYEDDGATNLELKAPGRSGPPMRIRESSESYSPDPDSPRFRIEYRSTPQPWEDEQKAEFELLSKYWTGCLGKWSGEGNLEDKVGVRMRATLEAEKFQLLRGCYAVKLMSRNESGAKKGEYGYRLLVNERHPLFGDIKRDDGGSLLDSCIENATYEVCINNNPDPLDYSGAIFRVNRTKDDDPNVLILLDEKGKKRAPEKGWMRVHDIGTRTLQNRKRDIVSRAIHTQAVRNGLWGSISGQVSRSVASWRFREWEDSHPNWRISCYGNLQLVQGPPGTGKTWTATRLVEDILRENPHAKILLCAKEHLALDHLANSVKEALGADEFRGLEVSRIVSGRRSEKGLVDERLDPIILGRRFAEEVLTASESISKKRGYRDRLGGIRKSMVQKGHPAIWPSNFLKREAAVVCVTTADDAILNLLRDGRGEAFDYAIVEEAGKSYPSELLGAVAIS</sequence>
<feature type="non-terminal residue" evidence="3">
    <location>
        <position position="496"/>
    </location>
</feature>
<organism evidence="3">
    <name type="scientific">marine metagenome</name>
    <dbReference type="NCBI Taxonomy" id="408172"/>
    <lineage>
        <taxon>unclassified sequences</taxon>
        <taxon>metagenomes</taxon>
        <taxon>ecological metagenomes</taxon>
    </lineage>
</organism>
<accession>A0A382GHA8</accession>
<dbReference type="PANTHER" id="PTHR10887">
    <property type="entry name" value="DNA2/NAM7 HELICASE FAMILY"/>
    <property type="match status" value="1"/>
</dbReference>
<feature type="region of interest" description="Disordered" evidence="1">
    <location>
        <begin position="58"/>
        <end position="84"/>
    </location>
</feature>
<dbReference type="PANTHER" id="PTHR10887:SF495">
    <property type="entry name" value="HELICASE SENATAXIN ISOFORM X1-RELATED"/>
    <property type="match status" value="1"/>
</dbReference>
<reference evidence="3" key="1">
    <citation type="submission" date="2018-05" db="EMBL/GenBank/DDBJ databases">
        <authorList>
            <person name="Lanie J.A."/>
            <person name="Ng W.-L."/>
            <person name="Kazmierczak K.M."/>
            <person name="Andrzejewski T.M."/>
            <person name="Davidsen T.M."/>
            <person name="Wayne K.J."/>
            <person name="Tettelin H."/>
            <person name="Glass J.I."/>
            <person name="Rusch D."/>
            <person name="Podicherti R."/>
            <person name="Tsui H.-C.T."/>
            <person name="Winkler M.E."/>
        </authorList>
    </citation>
    <scope>NUCLEOTIDE SEQUENCE</scope>
</reference>
<evidence type="ECO:0000313" key="3">
    <source>
        <dbReference type="EMBL" id="SVB74017.1"/>
    </source>
</evidence>
<dbReference type="Pfam" id="PF13086">
    <property type="entry name" value="AAA_11"/>
    <property type="match status" value="1"/>
</dbReference>
<dbReference type="AlphaFoldDB" id="A0A382GHA8"/>
<proteinExistence type="predicted"/>
<dbReference type="InterPro" id="IPR041677">
    <property type="entry name" value="DNA2/NAM7_AAA_11"/>
</dbReference>
<dbReference type="InterPro" id="IPR045055">
    <property type="entry name" value="DNA2/NAM7-like"/>
</dbReference>
<dbReference type="InterPro" id="IPR027417">
    <property type="entry name" value="P-loop_NTPase"/>
</dbReference>
<dbReference type="Gene3D" id="3.40.50.300">
    <property type="entry name" value="P-loop containing nucleotide triphosphate hydrolases"/>
    <property type="match status" value="1"/>
</dbReference>
<name>A0A382GHA8_9ZZZZ</name>
<gene>
    <name evidence="3" type="ORF">METZ01_LOCUS226871</name>
</gene>
<evidence type="ECO:0000256" key="1">
    <source>
        <dbReference type="SAM" id="MobiDB-lite"/>
    </source>
</evidence>
<dbReference type="SUPFAM" id="SSF52540">
    <property type="entry name" value="P-loop containing nucleoside triphosphate hydrolases"/>
    <property type="match status" value="1"/>
</dbReference>
<protein>
    <recommendedName>
        <fullName evidence="2">DNA2/NAM7 helicase helicase domain-containing protein</fullName>
    </recommendedName>
</protein>
<dbReference type="EMBL" id="UINC01055300">
    <property type="protein sequence ID" value="SVB74017.1"/>
    <property type="molecule type" value="Genomic_DNA"/>
</dbReference>
<feature type="domain" description="DNA2/NAM7 helicase helicase" evidence="2">
    <location>
        <begin position="314"/>
        <end position="397"/>
    </location>
</feature>
<evidence type="ECO:0000259" key="2">
    <source>
        <dbReference type="Pfam" id="PF13086"/>
    </source>
</evidence>
<dbReference type="GO" id="GO:0004386">
    <property type="term" value="F:helicase activity"/>
    <property type="evidence" value="ECO:0007669"/>
    <property type="project" value="InterPro"/>
</dbReference>
<feature type="non-terminal residue" evidence="3">
    <location>
        <position position="1"/>
    </location>
</feature>